<dbReference type="AlphaFoldDB" id="A0A1E7EU19"/>
<dbReference type="PANTHER" id="PTHR33281">
    <property type="entry name" value="UPF0187 PROTEIN YNEE"/>
    <property type="match status" value="1"/>
</dbReference>
<dbReference type="EMBL" id="KV784376">
    <property type="protein sequence ID" value="OEU09295.1"/>
    <property type="molecule type" value="Genomic_DNA"/>
</dbReference>
<evidence type="ECO:0000313" key="9">
    <source>
        <dbReference type="EMBL" id="OEU09295.1"/>
    </source>
</evidence>
<evidence type="ECO:0000256" key="2">
    <source>
        <dbReference type="ARBA" id="ARBA00022448"/>
    </source>
</evidence>
<keyword evidence="3" id="KW-1003">Cell membrane</keyword>
<dbReference type="Pfam" id="PF25539">
    <property type="entry name" value="Bestrophin_2"/>
    <property type="match status" value="1"/>
</dbReference>
<evidence type="ECO:0000313" key="10">
    <source>
        <dbReference type="Proteomes" id="UP000095751"/>
    </source>
</evidence>
<feature type="transmembrane region" description="Helical" evidence="8">
    <location>
        <begin position="12"/>
        <end position="34"/>
    </location>
</feature>
<sequence>MAVKGIQRNIAFHVLVTMISALPLVPVSSLAPLLNHRSCVRAMNPFRFRPSCATIAPTTMSPTHASRVAMVRKASALPNLSFSDENKDKFYIQNATSSLLEDRNRVIHVLRPMDRTLENKVVSVESTYTQTWSKEDWDRHCSSAIYRYVRHLKFWPMSSTARRILPAVSLQVLWALVVSVVTRTIFPQLKSSLNIGANTILLAPLVLLLTLRTNASLGRMLEARGAWGRTVLHARIAAGFIVSYVIPINPRGGIAALRCLCAFGWSMKARQRSEEVDDEEAKWVLGRPKKDLALLARVRQIISVTARGNELNLASHQLLEQSLVELESCQGICERLYSSPTPPTYTRHTSRVLTTWLFLLPVALVGTSSPPAVIMSSMIASYILMGIDEIGVEIEHPFPYLPLQQLSIAVMDDVIAQLEGSTTIPSLPDELNKL</sequence>
<keyword evidence="10" id="KW-1185">Reference proteome</keyword>
<reference evidence="9 10" key="1">
    <citation type="submission" date="2016-09" db="EMBL/GenBank/DDBJ databases">
        <title>Extensive genetic diversity and differential bi-allelic expression allows diatom success in the polar Southern Ocean.</title>
        <authorList>
            <consortium name="DOE Joint Genome Institute"/>
            <person name="Mock T."/>
            <person name="Otillar R.P."/>
            <person name="Strauss J."/>
            <person name="Dupont C."/>
            <person name="Frickenhaus S."/>
            <person name="Maumus F."/>
            <person name="Mcmullan M."/>
            <person name="Sanges R."/>
            <person name="Schmutz J."/>
            <person name="Toseland A."/>
            <person name="Valas R."/>
            <person name="Veluchamy A."/>
            <person name="Ward B.J."/>
            <person name="Allen A."/>
            <person name="Barry K."/>
            <person name="Falciatore A."/>
            <person name="Ferrante M."/>
            <person name="Fortunato A.E."/>
            <person name="Gloeckner G."/>
            <person name="Gruber A."/>
            <person name="Hipkin R."/>
            <person name="Janech M."/>
            <person name="Kroth P."/>
            <person name="Leese F."/>
            <person name="Lindquist E."/>
            <person name="Lyon B.R."/>
            <person name="Martin J."/>
            <person name="Mayer C."/>
            <person name="Parker M."/>
            <person name="Quesneville H."/>
            <person name="Raymond J."/>
            <person name="Uhlig C."/>
            <person name="Valentin K.U."/>
            <person name="Worden A.Z."/>
            <person name="Armbrust E.V."/>
            <person name="Bowler C."/>
            <person name="Green B."/>
            <person name="Moulton V."/>
            <person name="Van Oosterhout C."/>
            <person name="Grigoriev I."/>
        </authorList>
    </citation>
    <scope>NUCLEOTIDE SEQUENCE [LARGE SCALE GENOMIC DNA]</scope>
    <source>
        <strain evidence="9 10">CCMP1102</strain>
    </source>
</reference>
<evidence type="ECO:0000256" key="4">
    <source>
        <dbReference type="ARBA" id="ARBA00022692"/>
    </source>
</evidence>
<keyword evidence="7 8" id="KW-0472">Membrane</keyword>
<dbReference type="OrthoDB" id="1368at2759"/>
<evidence type="ECO:0000256" key="6">
    <source>
        <dbReference type="ARBA" id="ARBA00023065"/>
    </source>
</evidence>
<evidence type="ECO:0000256" key="1">
    <source>
        <dbReference type="ARBA" id="ARBA00004651"/>
    </source>
</evidence>
<evidence type="ECO:0000256" key="3">
    <source>
        <dbReference type="ARBA" id="ARBA00022475"/>
    </source>
</evidence>
<keyword evidence="4 8" id="KW-0812">Transmembrane</keyword>
<dbReference type="InterPro" id="IPR044669">
    <property type="entry name" value="YneE/VCCN1/2-like"/>
</dbReference>
<accession>A0A1E7EU19</accession>
<name>A0A1E7EU19_9STRA</name>
<keyword evidence="5 8" id="KW-1133">Transmembrane helix</keyword>
<keyword evidence="2" id="KW-0813">Transport</keyword>
<comment type="subcellular location">
    <subcellularLocation>
        <location evidence="1">Cell membrane</location>
        <topology evidence="1">Multi-pass membrane protein</topology>
    </subcellularLocation>
</comment>
<dbReference type="Proteomes" id="UP000095751">
    <property type="component" value="Unassembled WGS sequence"/>
</dbReference>
<organism evidence="9 10">
    <name type="scientific">Fragilariopsis cylindrus CCMP1102</name>
    <dbReference type="NCBI Taxonomy" id="635003"/>
    <lineage>
        <taxon>Eukaryota</taxon>
        <taxon>Sar</taxon>
        <taxon>Stramenopiles</taxon>
        <taxon>Ochrophyta</taxon>
        <taxon>Bacillariophyta</taxon>
        <taxon>Bacillariophyceae</taxon>
        <taxon>Bacillariophycidae</taxon>
        <taxon>Bacillariales</taxon>
        <taxon>Bacillariaceae</taxon>
        <taxon>Fragilariopsis</taxon>
    </lineage>
</organism>
<dbReference type="PANTHER" id="PTHR33281:SF19">
    <property type="entry name" value="VOLTAGE-DEPENDENT ANION CHANNEL-FORMING PROTEIN YNEE"/>
    <property type="match status" value="1"/>
</dbReference>
<protein>
    <submittedName>
        <fullName evidence="9">Uncharacterized protein</fullName>
    </submittedName>
</protein>
<dbReference type="KEGG" id="fcy:FRACYDRAFT_248635"/>
<gene>
    <name evidence="9" type="ORF">FRACYDRAFT_248635</name>
</gene>
<feature type="transmembrane region" description="Helical" evidence="8">
    <location>
        <begin position="164"/>
        <end position="186"/>
    </location>
</feature>
<keyword evidence="6" id="KW-0406">Ion transport</keyword>
<dbReference type="GO" id="GO:0005886">
    <property type="term" value="C:plasma membrane"/>
    <property type="evidence" value="ECO:0007669"/>
    <property type="project" value="UniProtKB-SubCell"/>
</dbReference>
<evidence type="ECO:0000256" key="5">
    <source>
        <dbReference type="ARBA" id="ARBA00022989"/>
    </source>
</evidence>
<evidence type="ECO:0000256" key="8">
    <source>
        <dbReference type="SAM" id="Phobius"/>
    </source>
</evidence>
<evidence type="ECO:0000256" key="7">
    <source>
        <dbReference type="ARBA" id="ARBA00023136"/>
    </source>
</evidence>
<dbReference type="GO" id="GO:0005254">
    <property type="term" value="F:chloride channel activity"/>
    <property type="evidence" value="ECO:0007669"/>
    <property type="project" value="InterPro"/>
</dbReference>
<feature type="transmembrane region" description="Helical" evidence="8">
    <location>
        <begin position="192"/>
        <end position="211"/>
    </location>
</feature>
<proteinExistence type="predicted"/>
<dbReference type="InParanoid" id="A0A1E7EU19"/>